<sequence>MLLGYGVCQRIQGGEILRPGLALAHDRSQHFRLQVGDQAGDLLHGLGAPSVGADDGGVLQLRPEGVRQVRRRVDRRMGAEVDRGGADDDGGGIHQVDGQIADVSHGKLVLFDFHSPLHQGVKQVIHHDLRASVHGDVGDGHEIGYPVGDPVTVSVQDEFGLVVDGPVARGDHVELVALELLHVVPYDGPEGHHDLGEVALGTLVDGRTLPGEGVRGGQVGAEEVAGEQDLFLPEVSAHGLRPVDPGGMDKREGPVPQREALAVPHGVDDAFVDMEVVLEQLLGLRGADHPCLRVHVQKGGNRSRVVLLGVEGDNVVDLLHVLQLGQQNVLQFRIGGVDEGCLLRSFHKVGVVARSLGERDERVEKAAVPVYGSHEEHTVADESFLHSCHRSFQADTAASRRKEYAGPVSNIPEEIIALMQCGGKGPLCRRAFSEVLFWETVRERKDAP</sequence>
<evidence type="ECO:0000313" key="1">
    <source>
        <dbReference type="EMBL" id="MPM21237.1"/>
    </source>
</evidence>
<comment type="caution">
    <text evidence="1">The sequence shown here is derived from an EMBL/GenBank/DDBJ whole genome shotgun (WGS) entry which is preliminary data.</text>
</comment>
<proteinExistence type="predicted"/>
<name>A0A644XZB0_9ZZZZ</name>
<reference evidence="1" key="1">
    <citation type="submission" date="2019-08" db="EMBL/GenBank/DDBJ databases">
        <authorList>
            <person name="Kucharzyk K."/>
            <person name="Murdoch R.W."/>
            <person name="Higgins S."/>
            <person name="Loffler F."/>
        </authorList>
    </citation>
    <scope>NUCLEOTIDE SEQUENCE</scope>
</reference>
<gene>
    <name evidence="1" type="ORF">SDC9_67681</name>
</gene>
<organism evidence="1">
    <name type="scientific">bioreactor metagenome</name>
    <dbReference type="NCBI Taxonomy" id="1076179"/>
    <lineage>
        <taxon>unclassified sequences</taxon>
        <taxon>metagenomes</taxon>
        <taxon>ecological metagenomes</taxon>
    </lineage>
</organism>
<dbReference type="AlphaFoldDB" id="A0A644XZB0"/>
<protein>
    <submittedName>
        <fullName evidence="1">Uncharacterized protein</fullName>
    </submittedName>
</protein>
<accession>A0A644XZB0</accession>
<dbReference type="EMBL" id="VSSQ01003550">
    <property type="protein sequence ID" value="MPM21237.1"/>
    <property type="molecule type" value="Genomic_DNA"/>
</dbReference>